<feature type="compositionally biased region" description="Pro residues" evidence="14">
    <location>
        <begin position="41"/>
        <end position="55"/>
    </location>
</feature>
<protein>
    <recommendedName>
        <fullName evidence="3 13">Membrane protein insertase YidC</fullName>
    </recommendedName>
    <alternativeName>
        <fullName evidence="12 13">Foldase YidC</fullName>
    </alternativeName>
    <alternativeName>
        <fullName evidence="11 13">Membrane integrase YidC</fullName>
    </alternativeName>
    <alternativeName>
        <fullName evidence="13">Membrane protein YidC</fullName>
    </alternativeName>
</protein>
<dbReference type="PRINTS" id="PR00701">
    <property type="entry name" value="60KDINNERMP"/>
</dbReference>
<dbReference type="CDD" id="cd20070">
    <property type="entry name" value="5TM_YidC_Alb3"/>
    <property type="match status" value="1"/>
</dbReference>
<dbReference type="InterPro" id="IPR019998">
    <property type="entry name" value="Membr_insert_YidC"/>
</dbReference>
<dbReference type="InterPro" id="IPR047196">
    <property type="entry name" value="YidC_ALB_C"/>
</dbReference>
<comment type="similarity">
    <text evidence="2 13">Belongs to the OXA1/ALB3/YidC family. Type 1 subfamily.</text>
</comment>
<keyword evidence="4 13" id="KW-0813">Transport</keyword>
<feature type="compositionally biased region" description="Pro residues" evidence="14">
    <location>
        <begin position="590"/>
        <end position="602"/>
    </location>
</feature>
<keyword evidence="18" id="KW-1185">Reference proteome</keyword>
<evidence type="ECO:0000256" key="11">
    <source>
        <dbReference type="ARBA" id="ARBA00033245"/>
    </source>
</evidence>
<dbReference type="AlphaFoldDB" id="A0A5C8P7R5"/>
<evidence type="ECO:0000256" key="14">
    <source>
        <dbReference type="SAM" id="MobiDB-lite"/>
    </source>
</evidence>
<feature type="region of interest" description="Disordered" evidence="14">
    <location>
        <begin position="25"/>
        <end position="80"/>
    </location>
</feature>
<feature type="compositionally biased region" description="Pro residues" evidence="14">
    <location>
        <begin position="25"/>
        <end position="34"/>
    </location>
</feature>
<comment type="subcellular location">
    <subcellularLocation>
        <location evidence="1">Cell inner membrane</location>
        <topology evidence="1">Multi-pass membrane protein</topology>
    </subcellularLocation>
    <subcellularLocation>
        <location evidence="13">Cell membrane</location>
        <topology evidence="13">Multi-pass membrane protein</topology>
    </subcellularLocation>
</comment>
<evidence type="ECO:0000256" key="12">
    <source>
        <dbReference type="ARBA" id="ARBA00033342"/>
    </source>
</evidence>
<dbReference type="GO" id="GO:0051205">
    <property type="term" value="P:protein insertion into membrane"/>
    <property type="evidence" value="ECO:0007669"/>
    <property type="project" value="TreeGrafter"/>
</dbReference>
<dbReference type="PANTHER" id="PTHR12428:SF65">
    <property type="entry name" value="CYTOCHROME C OXIDASE ASSEMBLY PROTEIN COX18, MITOCHONDRIAL"/>
    <property type="match status" value="1"/>
</dbReference>
<dbReference type="GO" id="GO:0005886">
    <property type="term" value="C:plasma membrane"/>
    <property type="evidence" value="ECO:0007669"/>
    <property type="project" value="UniProtKB-SubCell"/>
</dbReference>
<dbReference type="Pfam" id="PF14849">
    <property type="entry name" value="YidC_periplas"/>
    <property type="match status" value="1"/>
</dbReference>
<dbReference type="PANTHER" id="PTHR12428">
    <property type="entry name" value="OXA1"/>
    <property type="match status" value="1"/>
</dbReference>
<feature type="transmembrane region" description="Helical" evidence="13">
    <location>
        <begin position="433"/>
        <end position="453"/>
    </location>
</feature>
<feature type="domain" description="Membrane insertase YidC N-terminal" evidence="16">
    <location>
        <begin position="78"/>
        <end position="359"/>
    </location>
</feature>
<evidence type="ECO:0000256" key="4">
    <source>
        <dbReference type="ARBA" id="ARBA00022448"/>
    </source>
</evidence>
<reference evidence="17 18" key="1">
    <citation type="submission" date="2019-06" db="EMBL/GenBank/DDBJ databases">
        <title>New taxonomy in bacterial strain CC-CFT640, isolated from vineyard.</title>
        <authorList>
            <person name="Lin S.-Y."/>
            <person name="Tsai C.-F."/>
            <person name="Young C.-C."/>
        </authorList>
    </citation>
    <scope>NUCLEOTIDE SEQUENCE [LARGE SCALE GENOMIC DNA]</scope>
    <source>
        <strain evidence="17 18">CC-CFT640</strain>
    </source>
</reference>
<evidence type="ECO:0000256" key="1">
    <source>
        <dbReference type="ARBA" id="ARBA00004429"/>
    </source>
</evidence>
<keyword evidence="9 13" id="KW-0472">Membrane</keyword>
<evidence type="ECO:0000313" key="17">
    <source>
        <dbReference type="EMBL" id="TXL69754.1"/>
    </source>
</evidence>
<dbReference type="PRINTS" id="PR01900">
    <property type="entry name" value="YIDCPROTEIN"/>
</dbReference>
<evidence type="ECO:0000313" key="18">
    <source>
        <dbReference type="Proteomes" id="UP000321638"/>
    </source>
</evidence>
<accession>A0A5C8P7R5</accession>
<feature type="transmembrane region" description="Helical" evidence="13">
    <location>
        <begin position="363"/>
        <end position="389"/>
    </location>
</feature>
<evidence type="ECO:0000256" key="9">
    <source>
        <dbReference type="ARBA" id="ARBA00023136"/>
    </source>
</evidence>
<dbReference type="NCBIfam" id="TIGR03592">
    <property type="entry name" value="yidC_oxa1_cterm"/>
    <property type="match status" value="1"/>
</dbReference>
<keyword evidence="8 13" id="KW-1133">Transmembrane helix</keyword>
<dbReference type="NCBIfam" id="NF002353">
    <property type="entry name" value="PRK01318.1-4"/>
    <property type="match status" value="1"/>
</dbReference>
<evidence type="ECO:0000256" key="5">
    <source>
        <dbReference type="ARBA" id="ARBA00022475"/>
    </source>
</evidence>
<sequence>MDQRNLILAIALSIAIIVGWQALMPPAPPPPPPQQQQQPSHPVPSPGAPGTPGTPVPSAGSPSAPAATREEALKASPRVTITTPQIEGSIALRGARIDDVLLAKHRVTVEKNSPMVTLLSPERSPNGYYVRFGWSNVSNAAVKLPDADTLWTADRTELAAGQPLTLSWDNGEGLIFRQKITLDQNFMFTVALAVDNKTDKPVSLFPYGLVTREGDPKTEGIYLLHEGPYGVYDEVLKEFSWSDFKDGKKQTLPTTGGWLGFTDKYWMVTLIPDQKTRVATEISQSVEGGTLKKYHAFFRNDTPVTVAPGASSEATARLFAGAKIVTLIDQYHEALGIARFDLTIDWGWFWFLTKPLFWLLDKLFGLIGNFGIAILALTVLVKLAFFPLANKSYESMTKMKALQPEMEKLRARFADDKMAMNQELMKLYKSEKVNPAAGCLPVLLQIPVFFALYKVLYTTIEMRHQPFFGWIHDLAAPDPLTLLQGFGLLQLFGLPHWQVPPLLHIVDIGIWPIIMGITMYMQQMLNPQPADPVQARIFQFLPIMFTFMLGQFAAGLVIYWAWNNTLSMAQQYAIMRRLGVPVSFGAKAPAPAPKPAAPPAPAKPAAAGKTAGRKK</sequence>
<comment type="caution">
    <text evidence="17">The sequence shown here is derived from an EMBL/GenBank/DDBJ whole genome shotgun (WGS) entry which is preliminary data.</text>
</comment>
<evidence type="ECO:0000256" key="13">
    <source>
        <dbReference type="HAMAP-Rule" id="MF_01810"/>
    </source>
</evidence>
<dbReference type="InterPro" id="IPR001708">
    <property type="entry name" value="YidC/ALB3/OXA1/COX18"/>
</dbReference>
<evidence type="ECO:0000256" key="2">
    <source>
        <dbReference type="ARBA" id="ARBA00010527"/>
    </source>
</evidence>
<evidence type="ECO:0000256" key="8">
    <source>
        <dbReference type="ARBA" id="ARBA00022989"/>
    </source>
</evidence>
<comment type="subunit">
    <text evidence="13">Interacts with the Sec translocase complex via SecD. Specifically interacts with transmembrane segments of nascent integral membrane proteins during membrane integration.</text>
</comment>
<organism evidence="17 18">
    <name type="scientific">Vineibacter terrae</name>
    <dbReference type="NCBI Taxonomy" id="2586908"/>
    <lineage>
        <taxon>Bacteria</taxon>
        <taxon>Pseudomonadati</taxon>
        <taxon>Pseudomonadota</taxon>
        <taxon>Alphaproteobacteria</taxon>
        <taxon>Hyphomicrobiales</taxon>
        <taxon>Vineibacter</taxon>
    </lineage>
</organism>
<keyword evidence="7 13" id="KW-0653">Protein transport</keyword>
<evidence type="ECO:0000259" key="15">
    <source>
        <dbReference type="Pfam" id="PF02096"/>
    </source>
</evidence>
<dbReference type="GO" id="GO:0032977">
    <property type="term" value="F:membrane insertase activity"/>
    <property type="evidence" value="ECO:0007669"/>
    <property type="project" value="InterPro"/>
</dbReference>
<feature type="compositionally biased region" description="Low complexity" evidence="14">
    <location>
        <begin position="56"/>
        <end position="67"/>
    </location>
</feature>
<dbReference type="Pfam" id="PF02096">
    <property type="entry name" value="60KD_IMP"/>
    <property type="match status" value="1"/>
</dbReference>
<dbReference type="HAMAP" id="MF_01810">
    <property type="entry name" value="YidC_type1"/>
    <property type="match status" value="1"/>
</dbReference>
<dbReference type="CDD" id="cd19961">
    <property type="entry name" value="EcYidC-like_peri"/>
    <property type="match status" value="1"/>
</dbReference>
<dbReference type="InterPro" id="IPR038221">
    <property type="entry name" value="YidC_periplasmic_sf"/>
</dbReference>
<name>A0A5C8P7R5_9HYPH</name>
<comment type="function">
    <text evidence="13">Required for the insertion and/or proper folding and/or complex formation of integral membrane proteins into the membrane. Involved in integration of membrane proteins that insert both dependently and independently of the Sec translocase complex, as well as at least some lipoproteins. Aids folding of multispanning membrane proteins.</text>
</comment>
<feature type="transmembrane region" description="Helical" evidence="13">
    <location>
        <begin position="540"/>
        <end position="562"/>
    </location>
</feature>
<feature type="region of interest" description="Disordered" evidence="14">
    <location>
        <begin position="588"/>
        <end position="615"/>
    </location>
</feature>
<dbReference type="NCBIfam" id="TIGR03593">
    <property type="entry name" value="yidC_nterm"/>
    <property type="match status" value="1"/>
</dbReference>
<evidence type="ECO:0000259" key="16">
    <source>
        <dbReference type="Pfam" id="PF14849"/>
    </source>
</evidence>
<gene>
    <name evidence="13 17" type="primary">yidC</name>
    <name evidence="17" type="ORF">FHP25_37765</name>
</gene>
<dbReference type="InterPro" id="IPR028053">
    <property type="entry name" value="Membr_insert_YidC_N"/>
</dbReference>
<dbReference type="RefSeq" id="WP_147852187.1">
    <property type="nucleotide sequence ID" value="NZ_VDUZ01000073.1"/>
</dbReference>
<evidence type="ECO:0000256" key="6">
    <source>
        <dbReference type="ARBA" id="ARBA00022692"/>
    </source>
</evidence>
<evidence type="ECO:0000256" key="7">
    <source>
        <dbReference type="ARBA" id="ARBA00022927"/>
    </source>
</evidence>
<dbReference type="Gene3D" id="2.70.98.90">
    <property type="match status" value="1"/>
</dbReference>
<dbReference type="GO" id="GO:0015031">
    <property type="term" value="P:protein transport"/>
    <property type="evidence" value="ECO:0007669"/>
    <property type="project" value="UniProtKB-KW"/>
</dbReference>
<evidence type="ECO:0000256" key="3">
    <source>
        <dbReference type="ARBA" id="ARBA00015325"/>
    </source>
</evidence>
<feature type="domain" description="Membrane insertase YidC/Oxa/ALB C-terminal" evidence="15">
    <location>
        <begin position="370"/>
        <end position="576"/>
    </location>
</feature>
<dbReference type="OrthoDB" id="9780552at2"/>
<keyword evidence="10 13" id="KW-0143">Chaperone</keyword>
<keyword evidence="5 13" id="KW-1003">Cell membrane</keyword>
<feature type="transmembrane region" description="Helical" evidence="13">
    <location>
        <begin position="502"/>
        <end position="520"/>
    </location>
</feature>
<dbReference type="InterPro" id="IPR028055">
    <property type="entry name" value="YidC/Oxa/ALB_C"/>
</dbReference>
<proteinExistence type="inferred from homology"/>
<keyword evidence="6 13" id="KW-0812">Transmembrane</keyword>
<dbReference type="EMBL" id="VDUZ01000073">
    <property type="protein sequence ID" value="TXL69754.1"/>
    <property type="molecule type" value="Genomic_DNA"/>
</dbReference>
<dbReference type="Proteomes" id="UP000321638">
    <property type="component" value="Unassembled WGS sequence"/>
</dbReference>
<evidence type="ECO:0000256" key="10">
    <source>
        <dbReference type="ARBA" id="ARBA00023186"/>
    </source>
</evidence>